<evidence type="ECO:0000313" key="2">
    <source>
        <dbReference type="EMBL" id="CAD9405213.1"/>
    </source>
</evidence>
<proteinExistence type="predicted"/>
<evidence type="ECO:0000256" key="1">
    <source>
        <dbReference type="SAM" id="MobiDB-lite"/>
    </source>
</evidence>
<protein>
    <submittedName>
        <fullName evidence="2">Uncharacterized protein</fullName>
    </submittedName>
</protein>
<sequence>MTEQASEMMDDDAQREASRQSHLDWLRTQHSDFEAHKARSSQGMLGDDPFAGGGQQIDDDFPVYRSLSVAGPSEPAHEFEEEPVYRSMDLSKMVVSENLPSPDRPVGGDPSSSWVAAKRPPLLRRQNAFAFNSEDPSWLNILDANGHESG</sequence>
<feature type="compositionally biased region" description="Basic and acidic residues" evidence="1">
    <location>
        <begin position="12"/>
        <end position="37"/>
    </location>
</feature>
<feature type="region of interest" description="Disordered" evidence="1">
    <location>
        <begin position="96"/>
        <end position="118"/>
    </location>
</feature>
<gene>
    <name evidence="2" type="ORF">CBRE1094_LOCUS3690</name>
</gene>
<dbReference type="EMBL" id="HBGU01006798">
    <property type="protein sequence ID" value="CAD9405213.1"/>
    <property type="molecule type" value="Transcribed_RNA"/>
</dbReference>
<accession>A0A7S2FQD3</accession>
<organism evidence="2">
    <name type="scientific">Haptolina brevifila</name>
    <dbReference type="NCBI Taxonomy" id="156173"/>
    <lineage>
        <taxon>Eukaryota</taxon>
        <taxon>Haptista</taxon>
        <taxon>Haptophyta</taxon>
        <taxon>Prymnesiophyceae</taxon>
        <taxon>Prymnesiales</taxon>
        <taxon>Prymnesiaceae</taxon>
        <taxon>Haptolina</taxon>
    </lineage>
</organism>
<name>A0A7S2FQD3_9EUKA</name>
<dbReference type="AlphaFoldDB" id="A0A7S2FQD3"/>
<feature type="region of interest" description="Disordered" evidence="1">
    <location>
        <begin position="1"/>
        <end position="84"/>
    </location>
</feature>
<reference evidence="2" key="1">
    <citation type="submission" date="2021-01" db="EMBL/GenBank/DDBJ databases">
        <authorList>
            <person name="Corre E."/>
            <person name="Pelletier E."/>
            <person name="Niang G."/>
            <person name="Scheremetjew M."/>
            <person name="Finn R."/>
            <person name="Kale V."/>
            <person name="Holt S."/>
            <person name="Cochrane G."/>
            <person name="Meng A."/>
            <person name="Brown T."/>
            <person name="Cohen L."/>
        </authorList>
    </citation>
    <scope>NUCLEOTIDE SEQUENCE</scope>
    <source>
        <strain evidence="2">UTEX LB 985</strain>
    </source>
</reference>